<evidence type="ECO:0000313" key="2">
    <source>
        <dbReference type="Proteomes" id="UP000007364"/>
    </source>
</evidence>
<protein>
    <recommendedName>
        <fullName evidence="3">BACON domain-containing protein</fullName>
    </recommendedName>
</protein>
<comment type="caution">
    <text evidence="1">The sequence shown here is derived from an EMBL/GenBank/DDBJ whole genome shotgun (WGS) entry which is preliminary data.</text>
</comment>
<proteinExistence type="predicted"/>
<name>K2Q631_9FLAO</name>
<reference evidence="1 2" key="1">
    <citation type="journal article" date="2012" name="J. Bacteriol.">
        <title>Genome Sequence of Galbibacter marinum Type Strain ck-I2-15.</title>
        <authorList>
            <person name="Lai Q."/>
            <person name="Li C."/>
            <person name="Shao Z."/>
        </authorList>
    </citation>
    <scope>NUCLEOTIDE SEQUENCE [LARGE SCALE GENOMIC DNA]</scope>
    <source>
        <strain evidence="2">ck-I2-15</strain>
    </source>
</reference>
<dbReference type="EMBL" id="AMSG01000002">
    <property type="protein sequence ID" value="EKF56251.1"/>
    <property type="molecule type" value="Genomic_DNA"/>
</dbReference>
<dbReference type="AlphaFoldDB" id="K2Q631"/>
<dbReference type="RefSeq" id="WP_008990270.1">
    <property type="nucleotide sequence ID" value="NZ_AMSG01000002.1"/>
</dbReference>
<dbReference type="STRING" id="555500.I215_01973"/>
<accession>K2Q631</accession>
<sequence length="643" mass="71104">MGASPSTLPTLTYKKNSVSPSATVVITPQDTSGEYSYFGDGPWVKSKPDWLNVVLTGTTPAKYSGEIKAATFKITVKESIANQKAKGNYNGRIAFLHKGVVGKLYYVYVSATLEIQETVVLKVTPNPLEFNVYNIGEIVPPAKFLTITSENSWTAHTGESWIILGSTTGSENGSIEVNVDVTDLTPGNYTGTIEIDDGKNRVTVQVILPVRGEIEPEEYLNITPSAFDLSEIFQEPPTKQKAIKVDSSESFTLTDNVGWLSYSAMSGGVGITSIVASTINTETLPIGTYPGTITIKTNSNVKTVSVLLRITLAEFSGIVSNGFYYADDRNNLVVTNAQDNSEVLINFTTEASSGQIRPYSKKAPYVENIATIEMGLETNRLLRPNPFLSTLNTRVFVPVAPLKMDFTVYDKIIGQSPLTKRSDFSNVQFINGRTPKTPGRLTYIPNKIAAIKDGLISFSFKSDSIPDSIDITGAVTTSLPISGLTGALFTCFIDLSDFTLNVGDKIKISCGPIEVDVQIKPNDYTRRRLIWLNEWQMPESFDFTGHFEIENPREVEETTIDREGQDYTKIIDISEPEEYSINTGNLYSQDELDWLMTILRSKLIYLEIEGEMIEVVCTTKKLSRFQTREFNKSYALSFKKASI</sequence>
<dbReference type="Proteomes" id="UP000007364">
    <property type="component" value="Unassembled WGS sequence"/>
</dbReference>
<keyword evidence="2" id="KW-1185">Reference proteome</keyword>
<dbReference type="InterPro" id="IPR013783">
    <property type="entry name" value="Ig-like_fold"/>
</dbReference>
<gene>
    <name evidence="1" type="ORF">I215_01973</name>
</gene>
<evidence type="ECO:0008006" key="3">
    <source>
        <dbReference type="Google" id="ProtNLM"/>
    </source>
</evidence>
<organism evidence="1 2">
    <name type="scientific">Galbibacter marinus</name>
    <dbReference type="NCBI Taxonomy" id="555500"/>
    <lineage>
        <taxon>Bacteria</taxon>
        <taxon>Pseudomonadati</taxon>
        <taxon>Bacteroidota</taxon>
        <taxon>Flavobacteriia</taxon>
        <taxon>Flavobacteriales</taxon>
        <taxon>Flavobacteriaceae</taxon>
        <taxon>Galbibacter</taxon>
    </lineage>
</organism>
<dbReference type="Gene3D" id="2.60.40.10">
    <property type="entry name" value="Immunoglobulins"/>
    <property type="match status" value="1"/>
</dbReference>
<evidence type="ECO:0000313" key="1">
    <source>
        <dbReference type="EMBL" id="EKF56251.1"/>
    </source>
</evidence>
<dbReference type="OrthoDB" id="1418316at2"/>